<dbReference type="Proteomes" id="UP000320333">
    <property type="component" value="Unassembled WGS sequence"/>
</dbReference>
<keyword evidence="3" id="KW-0285">Flavoprotein</keyword>
<keyword evidence="5" id="KW-0560">Oxidoreductase</keyword>
<dbReference type="PANTHER" id="PTHR11530:SF11">
    <property type="entry name" value="D-ASPARTATE OXIDASE"/>
    <property type="match status" value="1"/>
</dbReference>
<dbReference type="Gene3D" id="3.40.50.720">
    <property type="entry name" value="NAD(P)-binding Rossmann-like Domain"/>
    <property type="match status" value="1"/>
</dbReference>
<evidence type="ECO:0000256" key="5">
    <source>
        <dbReference type="ARBA" id="ARBA00023002"/>
    </source>
</evidence>
<dbReference type="OrthoDB" id="2015447at2759"/>
<evidence type="ECO:0000256" key="6">
    <source>
        <dbReference type="PIRSR" id="PIRSR000189-1"/>
    </source>
</evidence>
<dbReference type="SUPFAM" id="SSF54373">
    <property type="entry name" value="FAD-linked reductases, C-terminal domain"/>
    <property type="match status" value="1"/>
</dbReference>
<dbReference type="InterPro" id="IPR023209">
    <property type="entry name" value="DAO"/>
</dbReference>
<feature type="binding site" evidence="6">
    <location>
        <position position="189"/>
    </location>
    <ligand>
        <name>FAD</name>
        <dbReference type="ChEBI" id="CHEBI:57692"/>
    </ligand>
</feature>
<evidence type="ECO:0000256" key="3">
    <source>
        <dbReference type="ARBA" id="ARBA00022630"/>
    </source>
</evidence>
<keyword evidence="9" id="KW-1185">Reference proteome</keyword>
<reference evidence="8 9" key="1">
    <citation type="journal article" date="2019" name="Sci. Rep.">
        <title>Comparative genomics of chytrid fungi reveal insights into the obligate biotrophic and pathogenic lifestyle of Synchytrium endobioticum.</title>
        <authorList>
            <person name="van de Vossenberg B.T.L.H."/>
            <person name="Warris S."/>
            <person name="Nguyen H.D.T."/>
            <person name="van Gent-Pelzer M.P.E."/>
            <person name="Joly D.L."/>
            <person name="van de Geest H.C."/>
            <person name="Bonants P.J.M."/>
            <person name="Smith D.S."/>
            <person name="Levesque C.A."/>
            <person name="van der Lee T.A.J."/>
        </authorList>
    </citation>
    <scope>NUCLEOTIDE SEQUENCE [LARGE SCALE GENOMIC DNA]</scope>
    <source>
        <strain evidence="8 9">CBS 675.73</strain>
    </source>
</reference>
<comment type="cofactor">
    <cofactor evidence="1 6">
        <name>FAD</name>
        <dbReference type="ChEBI" id="CHEBI:57692"/>
    </cofactor>
</comment>
<accession>A0A507FCV0</accession>
<dbReference type="PIRSF" id="PIRSF000189">
    <property type="entry name" value="D-aa_oxidase"/>
    <property type="match status" value="1"/>
</dbReference>
<gene>
    <name evidence="8" type="ORF">CcCBS67573_g04612</name>
</gene>
<evidence type="ECO:0000313" key="9">
    <source>
        <dbReference type="Proteomes" id="UP000320333"/>
    </source>
</evidence>
<evidence type="ECO:0000256" key="4">
    <source>
        <dbReference type="ARBA" id="ARBA00022827"/>
    </source>
</evidence>
<protein>
    <recommendedName>
        <fullName evidence="7">FAD dependent oxidoreductase domain-containing protein</fullName>
    </recommendedName>
</protein>
<dbReference type="Gene3D" id="3.30.9.10">
    <property type="entry name" value="D-Amino Acid Oxidase, subunit A, domain 2"/>
    <property type="match status" value="1"/>
</dbReference>
<dbReference type="GO" id="GO:0005737">
    <property type="term" value="C:cytoplasm"/>
    <property type="evidence" value="ECO:0007669"/>
    <property type="project" value="TreeGrafter"/>
</dbReference>
<dbReference type="PANTHER" id="PTHR11530">
    <property type="entry name" value="D-AMINO ACID OXIDASE"/>
    <property type="match status" value="1"/>
</dbReference>
<evidence type="ECO:0000256" key="2">
    <source>
        <dbReference type="ARBA" id="ARBA00006730"/>
    </source>
</evidence>
<dbReference type="InterPro" id="IPR006076">
    <property type="entry name" value="FAD-dep_OxRdtase"/>
</dbReference>
<proteinExistence type="inferred from homology"/>
<dbReference type="SUPFAM" id="SSF51971">
    <property type="entry name" value="Nucleotide-binding domain"/>
    <property type="match status" value="1"/>
</dbReference>
<sequence length="384" mass="41813">MESKTVLVIGAGVQGLTSALLLLHQGAKSVTIVSEASPSDYQKRDPTYASPKAGANWQTYAGNTDYRLQEYDELTYKALWELSVLPECGIMRLPGFEFYNEKPAALQHPWYARFVRNYGFATAADLPPGKQFGVKYDTFTMNVPKYLAWLTGRVKALGGKLVFGKRLEHWQDALSAVPGGKVDIVVNCTGLGALTLGGVEDKDCYPVRGQTILVRAPQVKRTIGTSLALGGTRAAGGKVEEEMKVTYVIPREDGIVILGGTYQKHDGSMEINADSASDIMTRCIGICPELVVNGKLPEIVEHSVGLRPARYGDCRLDSQYLKTSSGREVLFVNNYGHGGYGYQSSWGCAYTVAKMVRRAIGCSQNDSLLSQFVKEVVGSKSAKL</sequence>
<name>A0A507FCV0_9FUNG</name>
<feature type="binding site" evidence="6">
    <location>
        <position position="307"/>
    </location>
    <ligand>
        <name>D-dopa</name>
        <dbReference type="ChEBI" id="CHEBI:149689"/>
    </ligand>
</feature>
<evidence type="ECO:0000256" key="1">
    <source>
        <dbReference type="ARBA" id="ARBA00001974"/>
    </source>
</evidence>
<feature type="binding site" evidence="6">
    <location>
        <position position="58"/>
    </location>
    <ligand>
        <name>D-dopa</name>
        <dbReference type="ChEBI" id="CHEBI:149689"/>
    </ligand>
</feature>
<evidence type="ECO:0000313" key="8">
    <source>
        <dbReference type="EMBL" id="TPX74113.1"/>
    </source>
</evidence>
<evidence type="ECO:0000259" key="7">
    <source>
        <dbReference type="Pfam" id="PF01266"/>
    </source>
</evidence>
<dbReference type="STRING" id="246404.A0A507FCV0"/>
<dbReference type="AlphaFoldDB" id="A0A507FCV0"/>
<dbReference type="GO" id="GO:0019478">
    <property type="term" value="P:D-amino acid catabolic process"/>
    <property type="evidence" value="ECO:0007669"/>
    <property type="project" value="TreeGrafter"/>
</dbReference>
<feature type="domain" description="FAD dependent oxidoreductase" evidence="7">
    <location>
        <begin position="6"/>
        <end position="355"/>
    </location>
</feature>
<dbReference type="GO" id="GO:0071949">
    <property type="term" value="F:FAD binding"/>
    <property type="evidence" value="ECO:0007669"/>
    <property type="project" value="InterPro"/>
</dbReference>
<organism evidence="8 9">
    <name type="scientific">Chytriomyces confervae</name>
    <dbReference type="NCBI Taxonomy" id="246404"/>
    <lineage>
        <taxon>Eukaryota</taxon>
        <taxon>Fungi</taxon>
        <taxon>Fungi incertae sedis</taxon>
        <taxon>Chytridiomycota</taxon>
        <taxon>Chytridiomycota incertae sedis</taxon>
        <taxon>Chytridiomycetes</taxon>
        <taxon>Chytridiales</taxon>
        <taxon>Chytriomycetaceae</taxon>
        <taxon>Chytriomyces</taxon>
    </lineage>
</organism>
<dbReference type="GO" id="GO:0003884">
    <property type="term" value="F:D-amino-acid oxidase activity"/>
    <property type="evidence" value="ECO:0007669"/>
    <property type="project" value="InterPro"/>
</dbReference>
<feature type="binding site" evidence="6">
    <location>
        <position position="339"/>
    </location>
    <ligand>
        <name>D-dopa</name>
        <dbReference type="ChEBI" id="CHEBI:149689"/>
    </ligand>
</feature>
<comment type="caution">
    <text evidence="8">The sequence shown here is derived from an EMBL/GenBank/DDBJ whole genome shotgun (WGS) entry which is preliminary data.</text>
</comment>
<comment type="similarity">
    <text evidence="2">Belongs to the DAMOX/DASOX family.</text>
</comment>
<keyword evidence="4 6" id="KW-0274">FAD</keyword>
<dbReference type="EMBL" id="QEAP01000143">
    <property type="protein sequence ID" value="TPX74113.1"/>
    <property type="molecule type" value="Genomic_DNA"/>
</dbReference>
<feature type="binding site" evidence="6">
    <location>
        <position position="247"/>
    </location>
    <ligand>
        <name>D-dopa</name>
        <dbReference type="ChEBI" id="CHEBI:149689"/>
    </ligand>
</feature>
<dbReference type="Pfam" id="PF01266">
    <property type="entry name" value="DAO"/>
    <property type="match status" value="1"/>
</dbReference>